<feature type="compositionally biased region" description="Basic and acidic residues" evidence="5">
    <location>
        <begin position="485"/>
        <end position="498"/>
    </location>
</feature>
<dbReference type="OMA" id="SFMRVFP"/>
<dbReference type="GO" id="GO:0006893">
    <property type="term" value="P:Golgi to plasma membrane transport"/>
    <property type="evidence" value="ECO:0007669"/>
    <property type="project" value="TreeGrafter"/>
</dbReference>
<keyword evidence="2" id="KW-0813">Transport</keyword>
<dbReference type="Pfam" id="PF09763">
    <property type="entry name" value="Sec3_CC"/>
    <property type="match status" value="1"/>
</dbReference>
<feature type="compositionally biased region" description="Polar residues" evidence="5">
    <location>
        <begin position="287"/>
        <end position="315"/>
    </location>
</feature>
<dbReference type="PANTHER" id="PTHR16092:SF14">
    <property type="entry name" value="EXOCYST COMPLEX COMPONENT 1 ISOFORM X1"/>
    <property type="match status" value="1"/>
</dbReference>
<dbReference type="RefSeq" id="XP_020071491.1">
    <property type="nucleotide sequence ID" value="XM_020216334.1"/>
</dbReference>
<dbReference type="SMART" id="SM01313">
    <property type="entry name" value="Sec3-PIP2_bind"/>
    <property type="match status" value="1"/>
</dbReference>
<dbReference type="GO" id="GO:0005886">
    <property type="term" value="C:plasma membrane"/>
    <property type="evidence" value="ECO:0007669"/>
    <property type="project" value="TreeGrafter"/>
</dbReference>
<dbReference type="Pfam" id="PF20654">
    <property type="entry name" value="Sec3_C-term"/>
    <property type="match status" value="1"/>
</dbReference>
<organism evidence="7 8">
    <name type="scientific">Cyberlindnera jadinii (strain ATCC 18201 / CBS 1600 / BCRC 20928 / JCM 3617 / NBRC 0987 / NRRL Y-1542)</name>
    <name type="common">Torula yeast</name>
    <name type="synonym">Candida utilis</name>
    <dbReference type="NCBI Taxonomy" id="983966"/>
    <lineage>
        <taxon>Eukaryota</taxon>
        <taxon>Fungi</taxon>
        <taxon>Dikarya</taxon>
        <taxon>Ascomycota</taxon>
        <taxon>Saccharomycotina</taxon>
        <taxon>Saccharomycetes</taxon>
        <taxon>Phaffomycetales</taxon>
        <taxon>Phaffomycetaceae</taxon>
        <taxon>Cyberlindnera</taxon>
    </lineage>
</organism>
<evidence type="ECO:0000313" key="8">
    <source>
        <dbReference type="Proteomes" id="UP000094389"/>
    </source>
</evidence>
<feature type="region of interest" description="Disordered" evidence="5">
    <location>
        <begin position="287"/>
        <end position="355"/>
    </location>
</feature>
<dbReference type="InterPro" id="IPR028258">
    <property type="entry name" value="Sec3-PIP2_bind"/>
</dbReference>
<dbReference type="EMBL" id="KV453928">
    <property type="protein sequence ID" value="ODV74452.1"/>
    <property type="molecule type" value="Genomic_DNA"/>
</dbReference>
<evidence type="ECO:0000256" key="5">
    <source>
        <dbReference type="SAM" id="MobiDB-lite"/>
    </source>
</evidence>
<gene>
    <name evidence="7" type="ORF">CYBJADRAFT_172429</name>
</gene>
<feature type="region of interest" description="Disordered" evidence="5">
    <location>
        <begin position="374"/>
        <end position="417"/>
    </location>
</feature>
<proteinExistence type="inferred from homology"/>
<feature type="compositionally biased region" description="Basic and acidic residues" evidence="5">
    <location>
        <begin position="12"/>
        <end position="23"/>
    </location>
</feature>
<keyword evidence="3" id="KW-0268">Exocytosis</keyword>
<dbReference type="InterPro" id="IPR048628">
    <property type="entry name" value="Sec3_C"/>
</dbReference>
<reference evidence="7 8" key="1">
    <citation type="journal article" date="2016" name="Proc. Natl. Acad. Sci. U.S.A.">
        <title>Comparative genomics of biotechnologically important yeasts.</title>
        <authorList>
            <person name="Riley R."/>
            <person name="Haridas S."/>
            <person name="Wolfe K.H."/>
            <person name="Lopes M.R."/>
            <person name="Hittinger C.T."/>
            <person name="Goeker M."/>
            <person name="Salamov A.A."/>
            <person name="Wisecaver J.H."/>
            <person name="Long T.M."/>
            <person name="Calvey C.H."/>
            <person name="Aerts A.L."/>
            <person name="Barry K.W."/>
            <person name="Choi C."/>
            <person name="Clum A."/>
            <person name="Coughlan A.Y."/>
            <person name="Deshpande S."/>
            <person name="Douglass A.P."/>
            <person name="Hanson S.J."/>
            <person name="Klenk H.-P."/>
            <person name="LaButti K.M."/>
            <person name="Lapidus A."/>
            <person name="Lindquist E.A."/>
            <person name="Lipzen A.M."/>
            <person name="Meier-Kolthoff J.P."/>
            <person name="Ohm R.A."/>
            <person name="Otillar R.P."/>
            <person name="Pangilinan J.L."/>
            <person name="Peng Y."/>
            <person name="Rokas A."/>
            <person name="Rosa C.A."/>
            <person name="Scheuner C."/>
            <person name="Sibirny A.A."/>
            <person name="Slot J.C."/>
            <person name="Stielow J.B."/>
            <person name="Sun H."/>
            <person name="Kurtzman C.P."/>
            <person name="Blackwell M."/>
            <person name="Grigoriev I.V."/>
            <person name="Jeffries T.W."/>
        </authorList>
    </citation>
    <scope>NUCLEOTIDE SEQUENCE [LARGE SCALE GENOMIC DNA]</scope>
    <source>
        <strain evidence="8">ATCC 18201 / CBS 1600 / BCRC 20928 / JCM 3617 / NBRC 0987 / NRRL Y-1542</strain>
    </source>
</reference>
<evidence type="ECO:0000256" key="4">
    <source>
        <dbReference type="ARBA" id="ARBA00023054"/>
    </source>
</evidence>
<feature type="region of interest" description="Disordered" evidence="5">
    <location>
        <begin position="917"/>
        <end position="943"/>
    </location>
</feature>
<dbReference type="Gene3D" id="2.30.29.90">
    <property type="match status" value="1"/>
</dbReference>
<dbReference type="GeneID" id="30990730"/>
<dbReference type="GO" id="GO:0006887">
    <property type="term" value="P:exocytosis"/>
    <property type="evidence" value="ECO:0007669"/>
    <property type="project" value="UniProtKB-KW"/>
</dbReference>
<feature type="region of interest" description="Disordered" evidence="5">
    <location>
        <begin position="1"/>
        <end position="61"/>
    </location>
</feature>
<feature type="compositionally biased region" description="Low complexity" evidence="5">
    <location>
        <begin position="919"/>
        <end position="941"/>
    </location>
</feature>
<evidence type="ECO:0000313" key="7">
    <source>
        <dbReference type="EMBL" id="ODV74452.1"/>
    </source>
</evidence>
<evidence type="ECO:0000256" key="3">
    <source>
        <dbReference type="ARBA" id="ARBA00022483"/>
    </source>
</evidence>
<feature type="compositionally biased region" description="Basic and acidic residues" evidence="5">
    <location>
        <begin position="323"/>
        <end position="335"/>
    </location>
</feature>
<dbReference type="CDD" id="cd13315">
    <property type="entry name" value="PH_Sec3"/>
    <property type="match status" value="1"/>
</dbReference>
<evidence type="ECO:0000256" key="2">
    <source>
        <dbReference type="ARBA" id="ARBA00022448"/>
    </source>
</evidence>
<dbReference type="OrthoDB" id="27109at2759"/>
<protein>
    <recommendedName>
        <fullName evidence="6">Exocyst complex component Sec3 PIP2-binding N-terminal domain-containing protein</fullName>
    </recommendedName>
</protein>
<sequence length="1382" mass="154988">MAITSPFKKFSHSRENSREERKRQSGQSPSVQQGGAQSPQRAAALGQLGLSLPEPGPEGYIMKPMVAQMPLPHQAPVKSGANGGGANGGGANGGGALKSNRSSAGSTGAMNLAQQYESDKQGLIKYCFSSYDSDGVLADSYITHVRVVEDSGYPSSRPPASSPQSSKKQRVLALAVKKDGTVYLHKGRENSNGSFQIGRTWSLNDLYSLERELHNDVGFTAVLGKSYYWETQSSRERQVFITSLVRVYRKFKNGFVPKLINWDLKLFGLDDASYKLFLNKDLPTLNSESPVKLQQTPKQVQSSPKKLQEQGSTPVPQTSPQRSPERQRQQDKETRNVPVPLVIPDVPGSRATTKTGLQAPPVVVPVVPVIPAAAPSSASSSTLQQTPVSQLKEAKQPGLLPNVADVNSDGNSQEQRSLVDEDLAAKVESMKINDIDSVIQDGGKGQLQHEEVDDDLLKPIEKSQSNTSDVSQCIQSINMVAHAKTREEFEQEEARNEAEEAETDADDSDSGDIADLYAGDDDNQEQDQLQQYEQEPMQDSVSPLKIRNAQQETPIVITPPEQEDLSYDNSDDHSFDQTYHSHEVLNNIPEEPFPGAEEVSLRGEANVKPADQLNVSTETKESRQRSATMNSLMEAQPENLNNALADVFDEIYWDSNDDSETLTAKLVKELALTEYEMTKALLEVKSKSGGLIQTASNIASQCKKISPLFNFYSVELSGFVNDIKDIELESNGLQVETVNKKHLQHELRKLFNIVSVDDSSLKVLASGDLDRDLYSLEGTLSDLESALNAIRGGDNNEDNLGEMHALTERRSKYEYATEQFMRRVTSELDSRFRYIVTEMGKYDSTHDVTFKDALSEMLVYSGLTLFVRNNSEPTYFGIIGSWEGYANTFYQRVLSQLSESLVESAYNKHKYSLIDDSSDGTSSLFSSRKRSSTLQSSTPTPTHEKLREKFAMLDSSSAASIPRYSSDRNGEVEKLINTVQALEKHLLLLQDFTVKFFHMSNENHDLAAYMKAYPISERPSLLTSSVSEIDSNRENVRDIYNVLNTLLQPGVQALLRNFKHCLRSDMRNSPPFLLYLELFDKRFSSTNQEYMVGIFNRLRNKVQSDWENFVTYECKSIDKYMTAKVRREGVSAAVKNFCQLVIDNEQECERIISTSRYQTVSYGELDTKKVIEQSYKMFCATIVRNMNSATRGEKILKIRDGGELKKFRTLLTNDLQNCNWIIESLGPMKVNGLQESLDVVNDMFKDASEQYVSEMVSQYFGKVSSFVYEVDAISKEYTNKVIDPSKRVVYNKDEINKLLSNFTTKDITMIVNNMRKDVEQQLYDSERSEIQTALVDNMWSSLQGEFVSVTMKLTDIINRFYRDLELRFTKKDVIAAFSAAKH</sequence>
<keyword evidence="4" id="KW-0175">Coiled coil</keyword>
<dbReference type="PANTHER" id="PTHR16092">
    <property type="entry name" value="SEC3/SYNTAXIN-RELATED"/>
    <property type="match status" value="1"/>
</dbReference>
<feature type="domain" description="Exocyst complex component Sec3 PIP2-binding N-terminal" evidence="6">
    <location>
        <begin position="165"/>
        <end position="251"/>
    </location>
</feature>
<dbReference type="InterPro" id="IPR019160">
    <property type="entry name" value="Sec3_CC"/>
</dbReference>
<feature type="compositionally biased region" description="Gly residues" evidence="5">
    <location>
        <begin position="81"/>
        <end position="96"/>
    </location>
</feature>
<dbReference type="Proteomes" id="UP000094389">
    <property type="component" value="Unassembled WGS sequence"/>
</dbReference>
<feature type="region of interest" description="Disordered" evidence="5">
    <location>
        <begin position="73"/>
        <end position="106"/>
    </location>
</feature>
<dbReference type="STRING" id="983966.A0A1E4S4Y2"/>
<keyword evidence="8" id="KW-1185">Reference proteome</keyword>
<feature type="compositionally biased region" description="Low complexity" evidence="5">
    <location>
        <begin position="25"/>
        <end position="40"/>
    </location>
</feature>
<evidence type="ECO:0000259" key="6">
    <source>
        <dbReference type="SMART" id="SM01313"/>
    </source>
</evidence>
<evidence type="ECO:0000256" key="1">
    <source>
        <dbReference type="ARBA" id="ARBA00006518"/>
    </source>
</evidence>
<dbReference type="Pfam" id="PF15277">
    <property type="entry name" value="Sec3-PIP2_bind"/>
    <property type="match status" value="1"/>
</dbReference>
<comment type="similarity">
    <text evidence="1">Belongs to the SEC3 family.</text>
</comment>
<feature type="region of interest" description="Disordered" evidence="5">
    <location>
        <begin position="485"/>
        <end position="519"/>
    </location>
</feature>
<dbReference type="GO" id="GO:0005546">
    <property type="term" value="F:phosphatidylinositol-4,5-bisphosphate binding"/>
    <property type="evidence" value="ECO:0007669"/>
    <property type="project" value="TreeGrafter"/>
</dbReference>
<accession>A0A1E4S4Y2</accession>
<dbReference type="GO" id="GO:0000145">
    <property type="term" value="C:exocyst"/>
    <property type="evidence" value="ECO:0007669"/>
    <property type="project" value="InterPro"/>
</dbReference>
<feature type="compositionally biased region" description="Acidic residues" evidence="5">
    <location>
        <begin position="499"/>
        <end position="519"/>
    </location>
</feature>
<name>A0A1E4S4Y2_CYBJN</name>